<dbReference type="Proteomes" id="UP001595818">
    <property type="component" value="Unassembled WGS sequence"/>
</dbReference>
<name>A0ABV9T724_9BACT</name>
<protein>
    <submittedName>
        <fullName evidence="1">Uncharacterized protein</fullName>
    </submittedName>
</protein>
<accession>A0ABV9T724</accession>
<keyword evidence="2" id="KW-1185">Reference proteome</keyword>
<reference evidence="2" key="1">
    <citation type="journal article" date="2019" name="Int. J. Syst. Evol. Microbiol.">
        <title>The Global Catalogue of Microorganisms (GCM) 10K type strain sequencing project: providing services to taxonomists for standard genome sequencing and annotation.</title>
        <authorList>
            <consortium name="The Broad Institute Genomics Platform"/>
            <consortium name="The Broad Institute Genome Sequencing Center for Infectious Disease"/>
            <person name="Wu L."/>
            <person name="Ma J."/>
        </authorList>
    </citation>
    <scope>NUCLEOTIDE SEQUENCE [LARGE SCALE GENOMIC DNA]</scope>
    <source>
        <strain evidence="2">CGMCC 4.7466</strain>
    </source>
</reference>
<evidence type="ECO:0000313" key="2">
    <source>
        <dbReference type="Proteomes" id="UP001595818"/>
    </source>
</evidence>
<evidence type="ECO:0000313" key="1">
    <source>
        <dbReference type="EMBL" id="MFC4874574.1"/>
    </source>
</evidence>
<proteinExistence type="predicted"/>
<organism evidence="1 2">
    <name type="scientific">Negadavirga shengliensis</name>
    <dbReference type="NCBI Taxonomy" id="1389218"/>
    <lineage>
        <taxon>Bacteria</taxon>
        <taxon>Pseudomonadati</taxon>
        <taxon>Bacteroidota</taxon>
        <taxon>Cytophagia</taxon>
        <taxon>Cytophagales</taxon>
        <taxon>Cyclobacteriaceae</taxon>
        <taxon>Negadavirga</taxon>
    </lineage>
</organism>
<sequence length="813" mass="90963">MMDQVYKLILIVFIAVLPKVSAQEVTFETKHLKIALDERGHIESLFDRVHKKEYLLSGQASPFLTLRVGENMVQPERLQVSGDQMSLFFPVENIEARIEFREHEEYLTFELTGITSPDLVEVVIWGPYPTSVREIIGEAVGVVRNGEFAIGIQALNVKTLGGYPSQESDIEPAYDIFETGDLVDVDSGWRNKKYYRGQTAKVIENGSVLQAYTRNRSDNRVIENWGHSQYLAPAFEDGGVVGSKIALFGCPSDQALTTIGTIEVAEGLPHPTINGAWAKTAKEATASYLIMGFDGKSLDKAVSLTKKAGLKYLYHGGPFKTWGHFELNQEAFPDNWKSLKSYVDRAAAEGVHLGLHTLSNFITTNDPYVTPVPDPRLAIVGESTLEKPIDASAKEIPIASPVFFNQMENNSLHAARIGNEIVRYRAVSEEVPWRLLDCIRGAYGTQASTHLEGEAIGKLMDHGYKVFLSNAELSEEIALTLARLFNETGLMQISFDGLEGVWSTGMGQYARSLFTKTWYDHLSPELRSKIINDASNPSHFNWHINTRYNWGEPWYAGFRESQTNYRLMNQDFYKRNLLPAMLGWFSMSDQTSLEDTEWLLARAAGFDAGFAFNVSFAAVDKNGISDEIFEAIRTWEAARMAGVFSDEQKTLMQDIENEYHLEAKGEGEWVLYSYKVGRHEHKQLIRQPGEPVHSVMEFGNPYSEQPMQFLLKLNGGENNAGAAASNLTMEVNNFHSLEIPFAIHAGQYLKLDASGIMRLYDASWNVLQEANIGDRVPKLKNGNNRLIIDSDFSGNGNASIHVELKASVKSSVK</sequence>
<dbReference type="EMBL" id="JBHSJJ010000019">
    <property type="protein sequence ID" value="MFC4874574.1"/>
    <property type="molecule type" value="Genomic_DNA"/>
</dbReference>
<gene>
    <name evidence="1" type="ORF">ACFPFU_22920</name>
</gene>
<dbReference type="RefSeq" id="WP_377068553.1">
    <property type="nucleotide sequence ID" value="NZ_JBHSJJ010000019.1"/>
</dbReference>
<comment type="caution">
    <text evidence="1">The sequence shown here is derived from an EMBL/GenBank/DDBJ whole genome shotgun (WGS) entry which is preliminary data.</text>
</comment>